<dbReference type="Pfam" id="PF03909">
    <property type="entry name" value="BSD"/>
    <property type="match status" value="1"/>
</dbReference>
<evidence type="ECO:0000313" key="3">
    <source>
        <dbReference type="Proteomes" id="UP000515121"/>
    </source>
</evidence>
<feature type="compositionally biased region" description="Basic and acidic residues" evidence="1">
    <location>
        <begin position="274"/>
        <end position="302"/>
    </location>
</feature>
<dbReference type="PANTHER" id="PTHR16019:SF24">
    <property type="entry name" value="BSD DOMAIN-CONTAINING PROTEIN"/>
    <property type="match status" value="1"/>
</dbReference>
<dbReference type="SUPFAM" id="SSF140383">
    <property type="entry name" value="BSD domain-like"/>
    <property type="match status" value="1"/>
</dbReference>
<feature type="region of interest" description="Disordered" evidence="1">
    <location>
        <begin position="256"/>
        <end position="317"/>
    </location>
</feature>
<sequence>MDFFKSVFSDDVQPQSSDPPTDPTPNPGSSSSWSFGGLMKALANRSESVIESYRKDLQEFGSGLKKETEIIKTVASRAVNDSLEVGASVAQEKLESVGQAIDDIGSSVWKSTAQIISHGKHTFLSPPDGDNYDSENSNNTKLNVSNNSINEKRYNRFEMQIRALQSDKSTYCMGPEDLEDFENWKLGFNLEEKKGEIEDLLNENLVIQDIFKEVVSDELEYKRYWSNYFYKLSSLIKTEEARAKLVKRAISGEEEEDLSWDIDEDDEESIGNVESEKKSLSEDGGKWSKNDEEKSGSCKDSDVSVVSSQLSMPEEEGWDEIEEIQSSVDNKGEDVGSANRADLRKRLSVAEEEDLSWDIDDDDEDQPVKA</sequence>
<proteinExistence type="predicted"/>
<keyword evidence="3" id="KW-1185">Reference proteome</keyword>
<dbReference type="PROSITE" id="PS50858">
    <property type="entry name" value="BSD"/>
    <property type="match status" value="1"/>
</dbReference>
<dbReference type="RefSeq" id="XP_022760427.1">
    <property type="nucleotide sequence ID" value="XM_022904692.1"/>
</dbReference>
<evidence type="ECO:0000256" key="1">
    <source>
        <dbReference type="SAM" id="MobiDB-lite"/>
    </source>
</evidence>
<dbReference type="InterPro" id="IPR005607">
    <property type="entry name" value="BSD_dom"/>
</dbReference>
<dbReference type="PANTHER" id="PTHR16019">
    <property type="entry name" value="SYNAPSE-ASSOCIATED PROTEIN"/>
    <property type="match status" value="1"/>
</dbReference>
<gene>
    <name evidence="4" type="primary">LOC111306783</name>
</gene>
<dbReference type="Gene3D" id="1.10.3970.10">
    <property type="entry name" value="BSD domain"/>
    <property type="match status" value="1"/>
</dbReference>
<organism evidence="3 4">
    <name type="scientific">Durio zibethinus</name>
    <name type="common">Durian</name>
    <dbReference type="NCBI Taxonomy" id="66656"/>
    <lineage>
        <taxon>Eukaryota</taxon>
        <taxon>Viridiplantae</taxon>
        <taxon>Streptophyta</taxon>
        <taxon>Embryophyta</taxon>
        <taxon>Tracheophyta</taxon>
        <taxon>Spermatophyta</taxon>
        <taxon>Magnoliopsida</taxon>
        <taxon>eudicotyledons</taxon>
        <taxon>Gunneridae</taxon>
        <taxon>Pentapetalae</taxon>
        <taxon>rosids</taxon>
        <taxon>malvids</taxon>
        <taxon>Malvales</taxon>
        <taxon>Malvaceae</taxon>
        <taxon>Helicteroideae</taxon>
        <taxon>Durio</taxon>
    </lineage>
</organism>
<evidence type="ECO:0000313" key="4">
    <source>
        <dbReference type="RefSeq" id="XP_022760427.1"/>
    </source>
</evidence>
<feature type="compositionally biased region" description="Acidic residues" evidence="1">
    <location>
        <begin position="350"/>
        <end position="370"/>
    </location>
</feature>
<dbReference type="OrthoDB" id="73788at2759"/>
<feature type="region of interest" description="Disordered" evidence="1">
    <location>
        <begin position="122"/>
        <end position="145"/>
    </location>
</feature>
<name>A0A6P6A6J0_DURZI</name>
<dbReference type="SMART" id="SM00751">
    <property type="entry name" value="BSD"/>
    <property type="match status" value="1"/>
</dbReference>
<dbReference type="KEGG" id="dzi:111306783"/>
<evidence type="ECO:0000259" key="2">
    <source>
        <dbReference type="PROSITE" id="PS50858"/>
    </source>
</evidence>
<feature type="region of interest" description="Disordered" evidence="1">
    <location>
        <begin position="325"/>
        <end position="344"/>
    </location>
</feature>
<dbReference type="GO" id="GO:0005737">
    <property type="term" value="C:cytoplasm"/>
    <property type="evidence" value="ECO:0007669"/>
    <property type="project" value="TreeGrafter"/>
</dbReference>
<feature type="compositionally biased region" description="Acidic residues" evidence="1">
    <location>
        <begin position="256"/>
        <end position="269"/>
    </location>
</feature>
<dbReference type="InterPro" id="IPR051494">
    <property type="entry name" value="BSD_domain-containing"/>
</dbReference>
<feature type="region of interest" description="Disordered" evidence="1">
    <location>
        <begin position="1"/>
        <end position="35"/>
    </location>
</feature>
<protein>
    <submittedName>
        <fullName evidence="4">BSD domain-containing protein 1-like</fullName>
    </submittedName>
</protein>
<reference evidence="4" key="1">
    <citation type="submission" date="2025-08" db="UniProtKB">
        <authorList>
            <consortium name="RefSeq"/>
        </authorList>
    </citation>
    <scope>IDENTIFICATION</scope>
    <source>
        <tissue evidence="4">Fruit stalk</tissue>
    </source>
</reference>
<dbReference type="AlphaFoldDB" id="A0A6P6A6J0"/>
<accession>A0A6P6A6J0</accession>
<feature type="region of interest" description="Disordered" evidence="1">
    <location>
        <begin position="349"/>
        <end position="370"/>
    </location>
</feature>
<feature type="compositionally biased region" description="Low complexity" evidence="1">
    <location>
        <begin position="136"/>
        <end position="145"/>
    </location>
</feature>
<dbReference type="GeneID" id="111306783"/>
<feature type="domain" description="BSD" evidence="2">
    <location>
        <begin position="184"/>
        <end position="236"/>
    </location>
</feature>
<dbReference type="Proteomes" id="UP000515121">
    <property type="component" value="Unplaced"/>
</dbReference>
<dbReference type="InterPro" id="IPR035925">
    <property type="entry name" value="BSD_dom_sf"/>
</dbReference>
<feature type="compositionally biased region" description="Low complexity" evidence="1">
    <location>
        <begin position="1"/>
        <end position="19"/>
    </location>
</feature>